<evidence type="ECO:0000259" key="2">
    <source>
        <dbReference type="Pfam" id="PF03537"/>
    </source>
</evidence>
<dbReference type="InterPro" id="IPR013785">
    <property type="entry name" value="Aldolase_TIM"/>
</dbReference>
<dbReference type="SUPFAM" id="SSF51445">
    <property type="entry name" value="(Trans)glycosidases"/>
    <property type="match status" value="1"/>
</dbReference>
<dbReference type="EMBL" id="CP011125">
    <property type="protein sequence ID" value="AKF04234.1"/>
    <property type="molecule type" value="Genomic_DNA"/>
</dbReference>
<name>A0A0F6SDY1_9BACT</name>
<keyword evidence="4" id="KW-1185">Reference proteome</keyword>
<dbReference type="Gene3D" id="3.20.20.70">
    <property type="entry name" value="Aldolase class I"/>
    <property type="match status" value="1"/>
</dbReference>
<dbReference type="PANTHER" id="PTHR35273:SF2">
    <property type="entry name" value="ALPHA-GALACTOSIDASE"/>
    <property type="match status" value="1"/>
</dbReference>
<dbReference type="RefSeq" id="WP_053231593.1">
    <property type="nucleotide sequence ID" value="NZ_CP011125.1"/>
</dbReference>
<dbReference type="AlphaFoldDB" id="A0A0F6SDY1"/>
<dbReference type="PANTHER" id="PTHR35273">
    <property type="entry name" value="ALPHA-1,4 POLYGALACTOSAMINIDASE, PUTATIVE (AFU_ORTHOLOGUE AFUA_3G07890)-RELATED"/>
    <property type="match status" value="1"/>
</dbReference>
<accession>A0A0F6SDY1</accession>
<dbReference type="InterPro" id="IPR004352">
    <property type="entry name" value="GH114_TIM-barrel"/>
</dbReference>
<organism evidence="3 4">
    <name type="scientific">Sandaracinus amylolyticus</name>
    <dbReference type="NCBI Taxonomy" id="927083"/>
    <lineage>
        <taxon>Bacteria</taxon>
        <taxon>Pseudomonadati</taxon>
        <taxon>Myxococcota</taxon>
        <taxon>Polyangia</taxon>
        <taxon>Polyangiales</taxon>
        <taxon>Sandaracinaceae</taxon>
        <taxon>Sandaracinus</taxon>
    </lineage>
</organism>
<gene>
    <name evidence="3" type="ORF">DB32_001383</name>
</gene>
<evidence type="ECO:0000313" key="4">
    <source>
        <dbReference type="Proteomes" id="UP000034883"/>
    </source>
</evidence>
<evidence type="ECO:0000256" key="1">
    <source>
        <dbReference type="SAM" id="MobiDB-lite"/>
    </source>
</evidence>
<dbReference type="Proteomes" id="UP000034883">
    <property type="component" value="Chromosome"/>
</dbReference>
<dbReference type="Pfam" id="PF03537">
    <property type="entry name" value="Glyco_hydro_114"/>
    <property type="match status" value="1"/>
</dbReference>
<dbReference type="PROSITE" id="PS51257">
    <property type="entry name" value="PROKAR_LIPOPROTEIN"/>
    <property type="match status" value="1"/>
</dbReference>
<feature type="region of interest" description="Disordered" evidence="1">
    <location>
        <begin position="38"/>
        <end position="70"/>
    </location>
</feature>
<dbReference type="InterPro" id="IPR017853">
    <property type="entry name" value="GH"/>
</dbReference>
<sequence>MKRLGIAIVVLGLSACGGDDDDGATPIDAAVPDAAVMDGATRGPDAARPGDDAATARDGGSADEPRLPPANAGFDYQLGGAYAPPSGVQIVSRDRTEALAEGLYNLCYVNGFQAQPDASEWWLAEHPDLVLRDASGDPVIDRDWDEMLLDTRTPEKRAALAEIVGGWIEQCADDGFDAIEIDNLDSYARSEGLLTQDQAVAFMRLLSDVAHGRGLAIAQKNSTELLARRDEMGTDFAVAEECNRYDECGDYVDAYGDGVLVIEYREADFTAGCADFPDLSIVLRDLDLVPLGEAGYVRDDC</sequence>
<proteinExistence type="predicted"/>
<protein>
    <recommendedName>
        <fullName evidence="2">Glycoside-hydrolase family GH114 TIM-barrel domain-containing protein</fullName>
    </recommendedName>
</protein>
<dbReference type="KEGG" id="samy:DB32_001383"/>
<dbReference type="STRING" id="927083.DB32_001383"/>
<reference evidence="3 4" key="1">
    <citation type="submission" date="2015-03" db="EMBL/GenBank/DDBJ databases">
        <title>Genome assembly of Sandaracinus amylolyticus DSM 53668.</title>
        <authorList>
            <person name="Sharma G."/>
            <person name="Subramanian S."/>
        </authorList>
    </citation>
    <scope>NUCLEOTIDE SEQUENCE [LARGE SCALE GENOMIC DNA]</scope>
    <source>
        <strain evidence="3 4">DSM 53668</strain>
    </source>
</reference>
<feature type="domain" description="Glycoside-hydrolase family GH114 TIM-barrel" evidence="2">
    <location>
        <begin position="74"/>
        <end position="288"/>
    </location>
</feature>
<evidence type="ECO:0000313" key="3">
    <source>
        <dbReference type="EMBL" id="AKF04234.1"/>
    </source>
</evidence>